<dbReference type="EMBL" id="JACHWZ010000001">
    <property type="protein sequence ID" value="MBB3059495.1"/>
    <property type="molecule type" value="Genomic_DNA"/>
</dbReference>
<keyword evidence="2" id="KW-1185">Reference proteome</keyword>
<reference evidence="1 2" key="1">
    <citation type="submission" date="2020-08" db="EMBL/GenBank/DDBJ databases">
        <title>Genomic Encyclopedia of Type Strains, Phase III (KMG-III): the genomes of soil and plant-associated and newly described type strains.</title>
        <authorList>
            <person name="Whitman W."/>
        </authorList>
    </citation>
    <scope>NUCLEOTIDE SEQUENCE [LARGE SCALE GENOMIC DNA]</scope>
    <source>
        <strain evidence="1 2">CECT 8799</strain>
    </source>
</reference>
<dbReference type="Proteomes" id="UP000535937">
    <property type="component" value="Unassembled WGS sequence"/>
</dbReference>
<sequence>MDIISPEEACTDDIASYKTQKVLRYNPGRVGEIALDKGQSSNLWYRTLDENYLRERFRTEVLGGEAGEDF</sequence>
<organism evidence="1 2">
    <name type="scientific">Microbulbifer rhizosphaerae</name>
    <dbReference type="NCBI Taxonomy" id="1562603"/>
    <lineage>
        <taxon>Bacteria</taxon>
        <taxon>Pseudomonadati</taxon>
        <taxon>Pseudomonadota</taxon>
        <taxon>Gammaproteobacteria</taxon>
        <taxon>Cellvibrionales</taxon>
        <taxon>Microbulbiferaceae</taxon>
        <taxon>Microbulbifer</taxon>
    </lineage>
</organism>
<proteinExistence type="predicted"/>
<accession>A0A7W4W857</accession>
<comment type="caution">
    <text evidence="1">The sequence shown here is derived from an EMBL/GenBank/DDBJ whole genome shotgun (WGS) entry which is preliminary data.</text>
</comment>
<name>A0A7W4W857_9GAMM</name>
<evidence type="ECO:0000313" key="1">
    <source>
        <dbReference type="EMBL" id="MBB3059495.1"/>
    </source>
</evidence>
<dbReference type="RefSeq" id="WP_183455925.1">
    <property type="nucleotide sequence ID" value="NZ_JACHWZ010000001.1"/>
</dbReference>
<protein>
    <submittedName>
        <fullName evidence="1">Uncharacterized protein</fullName>
    </submittedName>
</protein>
<evidence type="ECO:0000313" key="2">
    <source>
        <dbReference type="Proteomes" id="UP000535937"/>
    </source>
</evidence>
<dbReference type="AlphaFoldDB" id="A0A7W4W857"/>
<gene>
    <name evidence="1" type="ORF">FHS09_000296</name>
</gene>